<gene>
    <name evidence="1" type="ORF">ACFSYC_15090</name>
</gene>
<accession>A0ABW5XU28</accession>
<proteinExistence type="predicted"/>
<evidence type="ECO:0000313" key="2">
    <source>
        <dbReference type="Proteomes" id="UP001597601"/>
    </source>
</evidence>
<dbReference type="Proteomes" id="UP001597601">
    <property type="component" value="Unassembled WGS sequence"/>
</dbReference>
<organism evidence="1 2">
    <name type="scientific">Mucilaginibacter antarcticus</name>
    <dbReference type="NCBI Taxonomy" id="1855725"/>
    <lineage>
        <taxon>Bacteria</taxon>
        <taxon>Pseudomonadati</taxon>
        <taxon>Bacteroidota</taxon>
        <taxon>Sphingobacteriia</taxon>
        <taxon>Sphingobacteriales</taxon>
        <taxon>Sphingobacteriaceae</taxon>
        <taxon>Mucilaginibacter</taxon>
    </lineage>
</organism>
<dbReference type="RefSeq" id="WP_377129301.1">
    <property type="nucleotide sequence ID" value="NZ_JBHUHN010000001.1"/>
</dbReference>
<reference evidence="2" key="1">
    <citation type="journal article" date="2019" name="Int. J. Syst. Evol. Microbiol.">
        <title>The Global Catalogue of Microorganisms (GCM) 10K type strain sequencing project: providing services to taxonomists for standard genome sequencing and annotation.</title>
        <authorList>
            <consortium name="The Broad Institute Genomics Platform"/>
            <consortium name="The Broad Institute Genome Sequencing Center for Infectious Disease"/>
            <person name="Wu L."/>
            <person name="Ma J."/>
        </authorList>
    </citation>
    <scope>NUCLEOTIDE SEQUENCE [LARGE SCALE GENOMIC DNA]</scope>
    <source>
        <strain evidence="2">KCTC 52232</strain>
    </source>
</reference>
<comment type="caution">
    <text evidence="1">The sequence shown here is derived from an EMBL/GenBank/DDBJ whole genome shotgun (WGS) entry which is preliminary data.</text>
</comment>
<protein>
    <submittedName>
        <fullName evidence="1">Uncharacterized protein</fullName>
    </submittedName>
</protein>
<keyword evidence="2" id="KW-1185">Reference proteome</keyword>
<dbReference type="EMBL" id="JBHUON010000020">
    <property type="protein sequence ID" value="MFD2866023.1"/>
    <property type="molecule type" value="Genomic_DNA"/>
</dbReference>
<evidence type="ECO:0000313" key="1">
    <source>
        <dbReference type="EMBL" id="MFD2866023.1"/>
    </source>
</evidence>
<sequence>MINLLQQRGAEITGALLLRILIELAAVNTTDIAVILEVKCVF</sequence>
<name>A0ABW5XU28_9SPHI</name>